<evidence type="ECO:0000256" key="7">
    <source>
        <dbReference type="ARBA" id="ARBA00023136"/>
    </source>
</evidence>
<dbReference type="RefSeq" id="WP_146565284.1">
    <property type="nucleotide sequence ID" value="NZ_SIHJ01000001.1"/>
</dbReference>
<evidence type="ECO:0000313" key="10">
    <source>
        <dbReference type="Proteomes" id="UP000316714"/>
    </source>
</evidence>
<feature type="transmembrane region" description="Helical" evidence="8">
    <location>
        <begin position="206"/>
        <end position="226"/>
    </location>
</feature>
<dbReference type="OrthoDB" id="8478406at2"/>
<feature type="transmembrane region" description="Helical" evidence="8">
    <location>
        <begin position="112"/>
        <end position="131"/>
    </location>
</feature>
<name>A0A5C5VJ90_9BACT</name>
<keyword evidence="3" id="KW-0813">Transport</keyword>
<evidence type="ECO:0000256" key="5">
    <source>
        <dbReference type="ARBA" id="ARBA00022692"/>
    </source>
</evidence>
<evidence type="ECO:0000256" key="6">
    <source>
        <dbReference type="ARBA" id="ARBA00022989"/>
    </source>
</evidence>
<feature type="transmembrane region" description="Helical" evidence="8">
    <location>
        <begin position="143"/>
        <end position="169"/>
    </location>
</feature>
<dbReference type="Pfam" id="PF01925">
    <property type="entry name" value="TauE"/>
    <property type="match status" value="1"/>
</dbReference>
<feature type="transmembrane region" description="Helical" evidence="8">
    <location>
        <begin position="15"/>
        <end position="36"/>
    </location>
</feature>
<feature type="transmembrane region" description="Helical" evidence="8">
    <location>
        <begin position="181"/>
        <end position="200"/>
    </location>
</feature>
<feature type="transmembrane region" description="Helical" evidence="8">
    <location>
        <begin position="84"/>
        <end position="100"/>
    </location>
</feature>
<organism evidence="9 10">
    <name type="scientific">Posidoniimonas corsicana</name>
    <dbReference type="NCBI Taxonomy" id="1938618"/>
    <lineage>
        <taxon>Bacteria</taxon>
        <taxon>Pseudomonadati</taxon>
        <taxon>Planctomycetota</taxon>
        <taxon>Planctomycetia</taxon>
        <taxon>Pirellulales</taxon>
        <taxon>Lacipirellulaceae</taxon>
        <taxon>Posidoniimonas</taxon>
    </lineage>
</organism>
<keyword evidence="6 8" id="KW-1133">Transmembrane helix</keyword>
<comment type="similarity">
    <text evidence="2 8">Belongs to the 4-toluene sulfonate uptake permease (TSUP) (TC 2.A.102) family.</text>
</comment>
<dbReference type="AlphaFoldDB" id="A0A5C5VJ90"/>
<dbReference type="InterPro" id="IPR052017">
    <property type="entry name" value="TSUP"/>
</dbReference>
<proteinExistence type="inferred from homology"/>
<reference evidence="9 10" key="1">
    <citation type="submission" date="2019-02" db="EMBL/GenBank/DDBJ databases">
        <title>Deep-cultivation of Planctomycetes and their phenomic and genomic characterization uncovers novel biology.</title>
        <authorList>
            <person name="Wiegand S."/>
            <person name="Jogler M."/>
            <person name="Boedeker C."/>
            <person name="Pinto D."/>
            <person name="Vollmers J."/>
            <person name="Rivas-Marin E."/>
            <person name="Kohn T."/>
            <person name="Peeters S.H."/>
            <person name="Heuer A."/>
            <person name="Rast P."/>
            <person name="Oberbeckmann S."/>
            <person name="Bunk B."/>
            <person name="Jeske O."/>
            <person name="Meyerdierks A."/>
            <person name="Storesund J.E."/>
            <person name="Kallscheuer N."/>
            <person name="Luecker S."/>
            <person name="Lage O.M."/>
            <person name="Pohl T."/>
            <person name="Merkel B.J."/>
            <person name="Hornburger P."/>
            <person name="Mueller R.-W."/>
            <person name="Bruemmer F."/>
            <person name="Labrenz M."/>
            <person name="Spormann A.M."/>
            <person name="Op Den Camp H."/>
            <person name="Overmann J."/>
            <person name="Amann R."/>
            <person name="Jetten M.S.M."/>
            <person name="Mascher T."/>
            <person name="Medema M.H."/>
            <person name="Devos D.P."/>
            <person name="Kaster A.-K."/>
            <person name="Ovreas L."/>
            <person name="Rohde M."/>
            <person name="Galperin M.Y."/>
            <person name="Jogler C."/>
        </authorList>
    </citation>
    <scope>NUCLEOTIDE SEQUENCE [LARGE SCALE GENOMIC DNA]</scope>
    <source>
        <strain evidence="9 10">KOR34</strain>
    </source>
</reference>
<comment type="caution">
    <text evidence="9">The sequence shown here is derived from an EMBL/GenBank/DDBJ whole genome shotgun (WGS) entry which is preliminary data.</text>
</comment>
<gene>
    <name evidence="9" type="ORF">KOR34_29560</name>
</gene>
<evidence type="ECO:0000256" key="8">
    <source>
        <dbReference type="RuleBase" id="RU363041"/>
    </source>
</evidence>
<feature type="transmembrane region" description="Helical" evidence="8">
    <location>
        <begin position="43"/>
        <end position="64"/>
    </location>
</feature>
<keyword evidence="5 8" id="KW-0812">Transmembrane</keyword>
<keyword evidence="4 8" id="KW-1003">Cell membrane</keyword>
<evidence type="ECO:0000256" key="4">
    <source>
        <dbReference type="ARBA" id="ARBA00022475"/>
    </source>
</evidence>
<dbReference type="PANTHER" id="PTHR30269">
    <property type="entry name" value="TRANSMEMBRANE PROTEIN YFCA"/>
    <property type="match status" value="1"/>
</dbReference>
<protein>
    <recommendedName>
        <fullName evidence="8">Probable membrane transporter protein</fullName>
    </recommendedName>
</protein>
<dbReference type="EMBL" id="SIHJ01000001">
    <property type="protein sequence ID" value="TWT37990.1"/>
    <property type="molecule type" value="Genomic_DNA"/>
</dbReference>
<keyword evidence="7 8" id="KW-0472">Membrane</keyword>
<sequence>MPEYLAQLVAHYSPFQWALIVVVLSLGSVIQGAVGFASGLFSIPLLVVFNIPLEQAAAINFLLTAMQNFFGAWKLRAELRRDEVILPMVLRWVGIPLGVFAMHRTSSLPPTVVKQVIGLLLLVTVIFMWLWRVKHRERIPLPATVVTFLTSGFLLGFAAIGGAPMVLYVNTLTWSAAKCRAFLFLLSATGVPPMAVLLAWTFGAQLLPAVAAAAVAMPFCWMGVLLGMRLGRLLDKRLFRTLTYGLLTVIAVSSVLSPWLSGR</sequence>
<feature type="transmembrane region" description="Helical" evidence="8">
    <location>
        <begin position="238"/>
        <end position="260"/>
    </location>
</feature>
<evidence type="ECO:0000256" key="1">
    <source>
        <dbReference type="ARBA" id="ARBA00004651"/>
    </source>
</evidence>
<dbReference type="Proteomes" id="UP000316714">
    <property type="component" value="Unassembled WGS sequence"/>
</dbReference>
<evidence type="ECO:0000256" key="3">
    <source>
        <dbReference type="ARBA" id="ARBA00022448"/>
    </source>
</evidence>
<evidence type="ECO:0000313" key="9">
    <source>
        <dbReference type="EMBL" id="TWT37990.1"/>
    </source>
</evidence>
<comment type="subcellular location">
    <subcellularLocation>
        <location evidence="1 8">Cell membrane</location>
        <topology evidence="1 8">Multi-pass membrane protein</topology>
    </subcellularLocation>
</comment>
<evidence type="ECO:0000256" key="2">
    <source>
        <dbReference type="ARBA" id="ARBA00009142"/>
    </source>
</evidence>
<dbReference type="PANTHER" id="PTHR30269:SF37">
    <property type="entry name" value="MEMBRANE TRANSPORTER PROTEIN"/>
    <property type="match status" value="1"/>
</dbReference>
<keyword evidence="10" id="KW-1185">Reference proteome</keyword>
<dbReference type="InterPro" id="IPR002781">
    <property type="entry name" value="TM_pro_TauE-like"/>
</dbReference>
<dbReference type="GO" id="GO:0005886">
    <property type="term" value="C:plasma membrane"/>
    <property type="evidence" value="ECO:0007669"/>
    <property type="project" value="UniProtKB-SubCell"/>
</dbReference>
<accession>A0A5C5VJ90</accession>